<feature type="compositionally biased region" description="Basic residues" evidence="1">
    <location>
        <begin position="101"/>
        <end position="111"/>
    </location>
</feature>
<evidence type="ECO:0000313" key="3">
    <source>
        <dbReference type="Proteomes" id="UP000053433"/>
    </source>
</evidence>
<dbReference type="Proteomes" id="UP000053433">
    <property type="component" value="Unassembled WGS sequence"/>
</dbReference>
<organism evidence="2 3">
    <name type="scientific">Ruthenibacterium lactatiformans</name>
    <dbReference type="NCBI Taxonomy" id="1550024"/>
    <lineage>
        <taxon>Bacteria</taxon>
        <taxon>Bacillati</taxon>
        <taxon>Bacillota</taxon>
        <taxon>Clostridia</taxon>
        <taxon>Eubacteriales</taxon>
        <taxon>Oscillospiraceae</taxon>
        <taxon>Ruthenibacterium</taxon>
    </lineage>
</organism>
<proteinExistence type="predicted"/>
<protein>
    <submittedName>
        <fullName evidence="2">Uncharacterized protein</fullName>
    </submittedName>
</protein>
<reference evidence="2 3" key="1">
    <citation type="submission" date="2015-10" db="EMBL/GenBank/DDBJ databases">
        <title>A novel member of the family Ruminococcaceae isolated from human faeces.</title>
        <authorList>
            <person name="Shkoporov A.N."/>
            <person name="Chaplin A.V."/>
            <person name="Motuzova O.V."/>
            <person name="Kafarskaia L.I."/>
            <person name="Efimov B.A."/>
        </authorList>
    </citation>
    <scope>NUCLEOTIDE SEQUENCE [LARGE SCALE GENOMIC DNA]</scope>
    <source>
        <strain evidence="2 3">668</strain>
    </source>
</reference>
<accession>A0A0W7TP12</accession>
<name>A0A0W7TP12_9FIRM</name>
<feature type="region of interest" description="Disordered" evidence="1">
    <location>
        <begin position="64"/>
        <end position="122"/>
    </location>
</feature>
<evidence type="ECO:0000313" key="2">
    <source>
        <dbReference type="EMBL" id="KUE75553.1"/>
    </source>
</evidence>
<dbReference type="EMBL" id="LMUA01000019">
    <property type="protein sequence ID" value="KUE75553.1"/>
    <property type="molecule type" value="Genomic_DNA"/>
</dbReference>
<comment type="caution">
    <text evidence="2">The sequence shown here is derived from an EMBL/GenBank/DDBJ whole genome shotgun (WGS) entry which is preliminary data.</text>
</comment>
<sequence>MFILPLFSGMPQAAELHRPARWLSWAARSGCCSQAGRIFCRTRPGICPAGFAAAAALCHAGRRNHPDAPGRQTDARPVCGLGHRRPVSPAKGEIRRTPAPPKRRAFKRRGIFRFSGRPRGPK</sequence>
<dbReference type="AlphaFoldDB" id="A0A0W7TP12"/>
<gene>
    <name evidence="2" type="ORF">ASJ35_12985</name>
</gene>
<evidence type="ECO:0000256" key="1">
    <source>
        <dbReference type="SAM" id="MobiDB-lite"/>
    </source>
</evidence>